<feature type="region of interest" description="Disordered" evidence="6">
    <location>
        <begin position="911"/>
        <end position="942"/>
    </location>
</feature>
<dbReference type="InterPro" id="IPR045124">
    <property type="entry name" value="Su(sable)-like"/>
</dbReference>
<feature type="region of interest" description="Disordered" evidence="6">
    <location>
        <begin position="500"/>
        <end position="519"/>
    </location>
</feature>
<organism evidence="8 9">
    <name type="scientific">Diabrotica virgifera virgifera</name>
    <name type="common">western corn rootworm</name>
    <dbReference type="NCBI Taxonomy" id="50390"/>
    <lineage>
        <taxon>Eukaryota</taxon>
        <taxon>Metazoa</taxon>
        <taxon>Ecdysozoa</taxon>
        <taxon>Arthropoda</taxon>
        <taxon>Hexapoda</taxon>
        <taxon>Insecta</taxon>
        <taxon>Pterygota</taxon>
        <taxon>Neoptera</taxon>
        <taxon>Endopterygota</taxon>
        <taxon>Coleoptera</taxon>
        <taxon>Polyphaga</taxon>
        <taxon>Cucujiformia</taxon>
        <taxon>Chrysomeloidea</taxon>
        <taxon>Chrysomelidae</taxon>
        <taxon>Galerucinae</taxon>
        <taxon>Diabroticina</taxon>
        <taxon>Diabroticites</taxon>
        <taxon>Diabrotica</taxon>
    </lineage>
</organism>
<feature type="compositionally biased region" description="Basic and acidic residues" evidence="6">
    <location>
        <begin position="86"/>
        <end position="139"/>
    </location>
</feature>
<evidence type="ECO:0000259" key="7">
    <source>
        <dbReference type="PROSITE" id="PS50103"/>
    </source>
</evidence>
<dbReference type="PANTHER" id="PTHR13119:SF12">
    <property type="entry name" value="PROTEIN SUPPRESSOR OF SABLE"/>
    <property type="match status" value="1"/>
</dbReference>
<feature type="region of interest" description="Disordered" evidence="6">
    <location>
        <begin position="13"/>
        <end position="139"/>
    </location>
</feature>
<feature type="domain" description="C3H1-type" evidence="7">
    <location>
        <begin position="287"/>
        <end position="313"/>
    </location>
</feature>
<keyword evidence="4 5" id="KW-0862">Zinc</keyword>
<evidence type="ECO:0000256" key="3">
    <source>
        <dbReference type="ARBA" id="ARBA00022771"/>
    </source>
</evidence>
<evidence type="ECO:0000313" key="8">
    <source>
        <dbReference type="EnsemblMetazoa" id="XP_050501115.1"/>
    </source>
</evidence>
<feature type="compositionally biased region" description="Basic and acidic residues" evidence="6">
    <location>
        <begin position="269"/>
        <end position="284"/>
    </location>
</feature>
<feature type="compositionally biased region" description="Low complexity" evidence="6">
    <location>
        <begin position="916"/>
        <end position="926"/>
    </location>
</feature>
<name>A0ABM5JT49_DIAVI</name>
<feature type="region of interest" description="Disordered" evidence="6">
    <location>
        <begin position="153"/>
        <end position="284"/>
    </location>
</feature>
<feature type="compositionally biased region" description="Basic residues" evidence="6">
    <location>
        <begin position="187"/>
        <end position="206"/>
    </location>
</feature>
<reference evidence="8" key="1">
    <citation type="submission" date="2025-05" db="UniProtKB">
        <authorList>
            <consortium name="EnsemblMetazoa"/>
        </authorList>
    </citation>
    <scope>IDENTIFICATION</scope>
</reference>
<feature type="region of interest" description="Disordered" evidence="6">
    <location>
        <begin position="442"/>
        <end position="474"/>
    </location>
</feature>
<evidence type="ECO:0000256" key="5">
    <source>
        <dbReference type="PROSITE-ProRule" id="PRU00723"/>
    </source>
</evidence>
<dbReference type="PROSITE" id="PS50103">
    <property type="entry name" value="ZF_C3H1"/>
    <property type="match status" value="3"/>
</dbReference>
<feature type="compositionally biased region" description="Low complexity" evidence="6">
    <location>
        <begin position="48"/>
        <end position="62"/>
    </location>
</feature>
<evidence type="ECO:0000256" key="6">
    <source>
        <dbReference type="SAM" id="MobiDB-lite"/>
    </source>
</evidence>
<feature type="domain" description="C3H1-type" evidence="7">
    <location>
        <begin position="343"/>
        <end position="366"/>
    </location>
</feature>
<feature type="compositionally biased region" description="Basic and acidic residues" evidence="6">
    <location>
        <begin position="170"/>
        <end position="186"/>
    </location>
</feature>
<accession>A0ABM5JT49</accession>
<feature type="region of interest" description="Disordered" evidence="6">
    <location>
        <begin position="732"/>
        <end position="827"/>
    </location>
</feature>
<feature type="compositionally biased region" description="Basic and acidic residues" evidence="6">
    <location>
        <begin position="760"/>
        <end position="793"/>
    </location>
</feature>
<dbReference type="SUPFAM" id="SSF90229">
    <property type="entry name" value="CCCH zinc finger"/>
    <property type="match status" value="2"/>
</dbReference>
<dbReference type="Pfam" id="PF14608">
    <property type="entry name" value="zf-CCCH_2"/>
    <property type="match status" value="3"/>
</dbReference>
<feature type="zinc finger region" description="C3H1-type" evidence="5">
    <location>
        <begin position="343"/>
        <end position="366"/>
    </location>
</feature>
<evidence type="ECO:0000313" key="9">
    <source>
        <dbReference type="Proteomes" id="UP001652700"/>
    </source>
</evidence>
<feature type="compositionally biased region" description="Basic and acidic residues" evidence="6">
    <location>
        <begin position="1115"/>
        <end position="1126"/>
    </location>
</feature>
<keyword evidence="3 5" id="KW-0863">Zinc-finger</keyword>
<feature type="zinc finger region" description="C3H1-type" evidence="5">
    <location>
        <begin position="315"/>
        <end position="342"/>
    </location>
</feature>
<dbReference type="PANTHER" id="PTHR13119">
    <property type="entry name" value="ZINC FINGER CCCH DOMAIN-CONTAINING PROTEI"/>
    <property type="match status" value="1"/>
</dbReference>
<feature type="domain" description="C3H1-type" evidence="7">
    <location>
        <begin position="315"/>
        <end position="342"/>
    </location>
</feature>
<protein>
    <recommendedName>
        <fullName evidence="7">C3H1-type domain-containing protein</fullName>
    </recommendedName>
</protein>
<feature type="compositionally biased region" description="Basic residues" evidence="6">
    <location>
        <begin position="1127"/>
        <end position="1160"/>
    </location>
</feature>
<dbReference type="InterPro" id="IPR000571">
    <property type="entry name" value="Znf_CCCH"/>
</dbReference>
<keyword evidence="2" id="KW-0677">Repeat</keyword>
<dbReference type="EnsemblMetazoa" id="XM_050645158.1">
    <property type="protein sequence ID" value="XP_050501115.1"/>
    <property type="gene ID" value="LOC126881112"/>
</dbReference>
<feature type="compositionally biased region" description="Basic and acidic residues" evidence="6">
    <location>
        <begin position="227"/>
        <end position="259"/>
    </location>
</feature>
<evidence type="ECO:0000256" key="2">
    <source>
        <dbReference type="ARBA" id="ARBA00022737"/>
    </source>
</evidence>
<keyword evidence="1 5" id="KW-0479">Metal-binding</keyword>
<feature type="zinc finger region" description="C3H1-type" evidence="5">
    <location>
        <begin position="287"/>
        <end position="313"/>
    </location>
</feature>
<evidence type="ECO:0000256" key="4">
    <source>
        <dbReference type="ARBA" id="ARBA00022833"/>
    </source>
</evidence>
<feature type="compositionally biased region" description="Basic and acidic residues" evidence="6">
    <location>
        <begin position="930"/>
        <end position="942"/>
    </location>
</feature>
<feature type="compositionally biased region" description="Acidic residues" evidence="6">
    <location>
        <begin position="29"/>
        <end position="44"/>
    </location>
</feature>
<evidence type="ECO:0000256" key="1">
    <source>
        <dbReference type="ARBA" id="ARBA00022723"/>
    </source>
</evidence>
<feature type="region of interest" description="Disordered" evidence="6">
    <location>
        <begin position="587"/>
        <end position="613"/>
    </location>
</feature>
<dbReference type="InterPro" id="IPR036855">
    <property type="entry name" value="Znf_CCCH_sf"/>
</dbReference>
<dbReference type="GeneID" id="126881112"/>
<feature type="region of interest" description="Disordered" evidence="6">
    <location>
        <begin position="1077"/>
        <end position="1160"/>
    </location>
</feature>
<keyword evidence="9" id="KW-1185">Reference proteome</keyword>
<proteinExistence type="predicted"/>
<dbReference type="SMART" id="SM00356">
    <property type="entry name" value="ZnF_C3H1"/>
    <property type="match status" value="3"/>
</dbReference>
<feature type="compositionally biased region" description="Low complexity" evidence="6">
    <location>
        <begin position="1082"/>
        <end position="1095"/>
    </location>
</feature>
<dbReference type="Gene3D" id="4.10.1000.10">
    <property type="entry name" value="Zinc finger, CCCH-type"/>
    <property type="match status" value="1"/>
</dbReference>
<dbReference type="RefSeq" id="XP_050501115.1">
    <property type="nucleotide sequence ID" value="XM_050645158.1"/>
</dbReference>
<dbReference type="Proteomes" id="UP001652700">
    <property type="component" value="Unplaced"/>
</dbReference>
<sequence length="1160" mass="131786">MALVCDIKSVIFVHSNTSQEDSAEKIDPLDLEDGEIEDDEEEPPAPEVPVAEELPVVEDPVPINQPDEASPQHEPVVHGEKKKGKDRSERSEKRRHEEKKEKKHMTEAEKSILHLRKREEMQRKKWEKMRPKDPDVLDDDFAKNIEKTLATILNKKEKEAAGLASASGEDAEKERDPSEDKREEKRGKKRRKSERDRKHKQRKLHSPKLDVIDENDIVDMRGGSPKLENRLDFAHSGHSEESNESEHAEDQNKVHDRDGKRKKKKNKGRDRDRMKNRGDNQGDQHLKDAQGVCVFYLQGKCQKSDCPYSHEAVPPMKLELCKFYLMDCCAKGDKCSYMHSEFPCKFYHTGLKCAQEDDCKFAHGRPLSESLKQILFKHIETAPREILGGFPRMNREEALNMINERQVKLYDQEKGPGAENKPEGKGGIPSLFDINVPIPHELLQGCDDPKKMDKSRNRHSRWQEPENSSIPNDFPLKAFSYGQDQDMRITSNGDIDMRTLPPSLTSLPPPKLSLTNKFPDSHNIDIEKYKREAGILQSSKQDVDIRSSILPLSSSTKDTDIRHQSLLATKDIDIRQMPPAFGKSIATSNVENDQEDEPMLQIDTEDDKKEETSLLPDLPKTQRDLYMRIQAHQKDSVTVTESKKDFELDENINWYSDDDDEDDDNRLTIKVDNEDVKDSKEEAIEPASISNDFLNNSPQIKPQDVVDKLGDLSKIDISAEVTKLLTSMSQNRNQFPFGNKPAVPQVPEVTPNTTPPRTAPEVRDPRVSRQDPRLIQEKSDPARVDPRLSTDPRQRRRQSSTETAPRPDKVTIYEQGTFDKNSSSDDDIDIRGLRSDVDLRSLQLPFKGIQNYTPASEIDASFNSHPPLTWKLAIAEIPRPDYTGLKLSISDAEKTGDPRLRKIFRLSIEERDTPLSPKASPKASSSTVRVDPRLRKTEESRSESVVATSMNFNQQITMIRSSPFYQSLTSQQKLLLNQELSLRNDSSNMHDPVLNSLLSNLDAIPGSNTHPTHSLSAALSILNNASSKMNPMMNQNPAMMPPMGPNMNQPGLLGAAPGIPNMHPEFPINFDPRNGGLLGNAPMPFGGFPQQQEPQNFNYNDDYYPPENQGGFRGGNREMRGGFNRDRRSRGRNSYHSRHNGNRNFRNNRNHRSNRTHSPP</sequence>